<feature type="compositionally biased region" description="Basic and acidic residues" evidence="6">
    <location>
        <begin position="152"/>
        <end position="169"/>
    </location>
</feature>
<evidence type="ECO:0000256" key="3">
    <source>
        <dbReference type="ARBA" id="ARBA00022771"/>
    </source>
</evidence>
<feature type="compositionally biased region" description="Basic and acidic residues" evidence="6">
    <location>
        <begin position="186"/>
        <end position="199"/>
    </location>
</feature>
<dbReference type="GO" id="GO:0000981">
    <property type="term" value="F:DNA-binding transcription factor activity, RNA polymerase II-specific"/>
    <property type="evidence" value="ECO:0007669"/>
    <property type="project" value="TreeGrafter"/>
</dbReference>
<feature type="compositionally biased region" description="Basic and acidic residues" evidence="6">
    <location>
        <begin position="435"/>
        <end position="447"/>
    </location>
</feature>
<name>A0A1V9XFU9_9ACAR</name>
<feature type="compositionally biased region" description="Basic and acidic residues" evidence="6">
    <location>
        <begin position="239"/>
        <end position="253"/>
    </location>
</feature>
<reference evidence="8 9" key="1">
    <citation type="journal article" date="2017" name="Gigascience">
        <title>Draft genome of the honey bee ectoparasitic mite, Tropilaelaps mercedesae, is shaped by the parasitic life history.</title>
        <authorList>
            <person name="Dong X."/>
            <person name="Armstrong S.D."/>
            <person name="Xia D."/>
            <person name="Makepeace B.L."/>
            <person name="Darby A.C."/>
            <person name="Kadowaki T."/>
        </authorList>
    </citation>
    <scope>NUCLEOTIDE SEQUENCE [LARGE SCALE GENOMIC DNA]</scope>
    <source>
        <strain evidence="8">Wuxi-XJTLU</strain>
    </source>
</reference>
<feature type="compositionally biased region" description="Polar residues" evidence="6">
    <location>
        <begin position="1536"/>
        <end position="1553"/>
    </location>
</feature>
<dbReference type="STRING" id="418985.A0A1V9XFU9"/>
<proteinExistence type="predicted"/>
<comment type="caution">
    <text evidence="8">The sequence shown here is derived from an EMBL/GenBank/DDBJ whole genome shotgun (WGS) entry which is preliminary data.</text>
</comment>
<dbReference type="Gene3D" id="3.30.160.60">
    <property type="entry name" value="Classic Zinc Finger"/>
    <property type="match status" value="1"/>
</dbReference>
<feature type="compositionally biased region" description="Acidic residues" evidence="6">
    <location>
        <begin position="170"/>
        <end position="185"/>
    </location>
</feature>
<keyword evidence="4" id="KW-0862">Zinc</keyword>
<feature type="compositionally biased region" description="Polar residues" evidence="6">
    <location>
        <begin position="678"/>
        <end position="690"/>
    </location>
</feature>
<dbReference type="Proteomes" id="UP000192247">
    <property type="component" value="Unassembled WGS sequence"/>
</dbReference>
<evidence type="ECO:0000256" key="2">
    <source>
        <dbReference type="ARBA" id="ARBA00022737"/>
    </source>
</evidence>
<keyword evidence="3 5" id="KW-0863">Zinc-finger</keyword>
<dbReference type="Pfam" id="PF25429">
    <property type="entry name" value="zf-POGZ"/>
    <property type="match status" value="1"/>
</dbReference>
<keyword evidence="9" id="KW-1185">Reference proteome</keyword>
<evidence type="ECO:0000259" key="7">
    <source>
        <dbReference type="PROSITE" id="PS50157"/>
    </source>
</evidence>
<gene>
    <name evidence="8" type="ORF">BIW11_10516</name>
</gene>
<accession>A0A1V9XFU9</accession>
<dbReference type="InParanoid" id="A0A1V9XFU9"/>
<evidence type="ECO:0000256" key="5">
    <source>
        <dbReference type="PROSITE-ProRule" id="PRU00042"/>
    </source>
</evidence>
<feature type="region of interest" description="Disordered" evidence="6">
    <location>
        <begin position="1536"/>
        <end position="1564"/>
    </location>
</feature>
<feature type="compositionally biased region" description="Acidic residues" evidence="6">
    <location>
        <begin position="1611"/>
        <end position="1620"/>
    </location>
</feature>
<feature type="compositionally biased region" description="Low complexity" evidence="6">
    <location>
        <begin position="658"/>
        <end position="674"/>
    </location>
</feature>
<dbReference type="PANTHER" id="PTHR24379:SF127">
    <property type="entry name" value="BLOODY FINGERS-RELATED"/>
    <property type="match status" value="1"/>
</dbReference>
<evidence type="ECO:0000256" key="1">
    <source>
        <dbReference type="ARBA" id="ARBA00022723"/>
    </source>
</evidence>
<feature type="domain" description="C2H2-type" evidence="7">
    <location>
        <begin position="1180"/>
        <end position="1208"/>
    </location>
</feature>
<organism evidence="8 9">
    <name type="scientific">Tropilaelaps mercedesae</name>
    <dbReference type="NCBI Taxonomy" id="418985"/>
    <lineage>
        <taxon>Eukaryota</taxon>
        <taxon>Metazoa</taxon>
        <taxon>Ecdysozoa</taxon>
        <taxon>Arthropoda</taxon>
        <taxon>Chelicerata</taxon>
        <taxon>Arachnida</taxon>
        <taxon>Acari</taxon>
        <taxon>Parasitiformes</taxon>
        <taxon>Mesostigmata</taxon>
        <taxon>Gamasina</taxon>
        <taxon>Dermanyssoidea</taxon>
        <taxon>Laelapidae</taxon>
        <taxon>Tropilaelaps</taxon>
    </lineage>
</organism>
<evidence type="ECO:0000313" key="9">
    <source>
        <dbReference type="Proteomes" id="UP000192247"/>
    </source>
</evidence>
<dbReference type="InterPro" id="IPR057618">
    <property type="entry name" value="Znf_POGZ/Z280C-D-like"/>
</dbReference>
<feature type="compositionally biased region" description="Basic and acidic residues" evidence="6">
    <location>
        <begin position="266"/>
        <end position="278"/>
    </location>
</feature>
<dbReference type="GO" id="GO:0005634">
    <property type="term" value="C:nucleus"/>
    <property type="evidence" value="ECO:0007669"/>
    <property type="project" value="TreeGrafter"/>
</dbReference>
<dbReference type="GO" id="GO:0000977">
    <property type="term" value="F:RNA polymerase II transcription regulatory region sequence-specific DNA binding"/>
    <property type="evidence" value="ECO:0007669"/>
    <property type="project" value="TreeGrafter"/>
</dbReference>
<dbReference type="PROSITE" id="PS00028">
    <property type="entry name" value="ZINC_FINGER_C2H2_1"/>
    <property type="match status" value="2"/>
</dbReference>
<dbReference type="PROSITE" id="PS50157">
    <property type="entry name" value="ZINC_FINGER_C2H2_2"/>
    <property type="match status" value="1"/>
</dbReference>
<feature type="compositionally biased region" description="Basic and acidic residues" evidence="6">
    <location>
        <begin position="1621"/>
        <end position="1636"/>
    </location>
</feature>
<evidence type="ECO:0000313" key="8">
    <source>
        <dbReference type="EMBL" id="OQR72232.1"/>
    </source>
</evidence>
<evidence type="ECO:0000256" key="4">
    <source>
        <dbReference type="ARBA" id="ARBA00022833"/>
    </source>
</evidence>
<keyword evidence="1" id="KW-0479">Metal-binding</keyword>
<feature type="compositionally biased region" description="Acidic residues" evidence="6">
    <location>
        <begin position="211"/>
        <end position="222"/>
    </location>
</feature>
<feature type="region of interest" description="Disordered" evidence="6">
    <location>
        <begin position="654"/>
        <end position="693"/>
    </location>
</feature>
<feature type="region of interest" description="Disordered" evidence="6">
    <location>
        <begin position="126"/>
        <end position="530"/>
    </location>
</feature>
<protein>
    <recommendedName>
        <fullName evidence="7">C2H2-type domain-containing protein</fullName>
    </recommendedName>
</protein>
<dbReference type="EMBL" id="MNPL01012260">
    <property type="protein sequence ID" value="OQR72232.1"/>
    <property type="molecule type" value="Genomic_DNA"/>
</dbReference>
<feature type="compositionally biased region" description="Low complexity" evidence="6">
    <location>
        <begin position="452"/>
        <end position="486"/>
    </location>
</feature>
<feature type="region of interest" description="Disordered" evidence="6">
    <location>
        <begin position="1322"/>
        <end position="1347"/>
    </location>
</feature>
<dbReference type="SMART" id="SM00355">
    <property type="entry name" value="ZnF_C2H2"/>
    <property type="match status" value="7"/>
</dbReference>
<dbReference type="PANTHER" id="PTHR24379">
    <property type="entry name" value="KRAB AND ZINC FINGER DOMAIN-CONTAINING"/>
    <property type="match status" value="1"/>
</dbReference>
<feature type="compositionally biased region" description="Low complexity" evidence="6">
    <location>
        <begin position="1665"/>
        <end position="1684"/>
    </location>
</feature>
<feature type="compositionally biased region" description="Basic and acidic residues" evidence="6">
    <location>
        <begin position="496"/>
        <end position="505"/>
    </location>
</feature>
<dbReference type="GO" id="GO:0008270">
    <property type="term" value="F:zinc ion binding"/>
    <property type="evidence" value="ECO:0007669"/>
    <property type="project" value="UniProtKB-KW"/>
</dbReference>
<dbReference type="InterPro" id="IPR013087">
    <property type="entry name" value="Znf_C2H2_type"/>
</dbReference>
<feature type="compositionally biased region" description="Acidic residues" evidence="6">
    <location>
        <begin position="506"/>
        <end position="517"/>
    </location>
</feature>
<sequence length="1684" mass="184007">MQGVLVVQQSVRAASPQGKECSRRCGQAVRDVRLGLLAAGKVDWTPVCGGGWPSQSPRPLPVPLYREKTGPAEGSVQDSHGIVPSQDGHFDEVAAAIREVLVISALTSAVGRLTYLGPALTQFKTSPVRSGMADAENTPAEGSPAAAAVAKDGAEDKDASGKNDNKSEEGEGGEGDDAIEDPDEGVEVKVLDVPKEKSSIDSSAQSIAVNDMEEPMEQEEDAGGQMANNGAPPTATNEAIKDEVESEDTKSAKISDGNGATAPSGEEIREEATCKEDAATPASKSSGEKLFHADKASEERARSTTETVAVEDGKDTPELSIDDEDTIDSGHEQKTASKTVMVGKKRTEELEPMEVDSVTPATPRTTEAPSSIDQQEEAASDDKEMVDVYKQATVPSDQKDAGDSQADDISSPKACELEDKADSTGAGEGAAVDDEVFRTEDARKMAADSKQSTDSPSGSPRSSQRSSSGTTPAKASTPPSDSGTGSSEHRKMRGRLQKELRKLGVDPDEQDTGEDDDKPAGRSSRRSAARLAARKITNTVVKANLSVETLAAMAASDGEDYSGDGISSKIAQRKASPGKKAKLTYCTTPKALIDNDLMMECAEDALTPCQIDAFRTAVQNYNAITTQIHQLTKRKMQLAFDNRPLTTAEYESIMSQKSNNTTTSSSATANASHTDTSRLSTAGHDTSGGRQNDERYRLETVTSKVCRGAWNYVTVVPLGSEQLRPNIVMTQSAPFGEIEDEGEAEMTQLEEEFAIHQLDTDPVPFMVKHRFLTPRGGARSRHYACECNADAEARKTEGALDGYVWQCKKCDHTWNVLRPEQTLLSWYAKVPLYKFLNVIKSWVLAHSCEEAAQLTGVDTFIVRSIWRSIQELCHKDVVKRVLPLGTGGEIVEVSAAHMDPFVVLAAIDRKTNTFRAKVFPAVTTSEVDLARAACAWIARDGLITTRSPVMRSALIAEQASLRAPPVLTDTPTLDNLLLIHLSDHFGNFRLESAHKPILEGFLYEIEWRRAFGRFGPRECFWRMIAQLLPTSRQGVSFLLQVASQFVTPGGQIPLGVRLPLAERRDSDDDVMVVGEEEDETVVLENYYYARRDGERHVAKHKKYIADGEMFFRCPVCKKVAKNNVSIMKHISMHLESNREFNPDIGHLSICRYCFRDLETPYHCQTHVQHVHLVSPEAERLCCKICSLAFSDEAQLVYHMKSTHCARDMPFVCKICHFRSSFKHHVIEHFRERHSGCNALQCPFCLDLYYCQARQVVTGIQGTTKFYSHLFKHMNNTPRTCGQCSLPFIKQKDLRAHREECHGKGGAGKGKVNSCGWSSEKPVLVHQPRKKPQTPPIKEGECDEVGSGDKPDAPVNWLVPSLRLPEDVEDFDCRECLRPITEDHFVRVLRCTECHFYTCCQSSFTGHMLKMHARGRPVPKFIVSTPLLDNKHAPEKFIGKCKKCDEKFEDGNSLVKHLVLECGISEGASIELGKRKAAVKQIQLSQAQTSGGASSAKRRRGADAADEYLQLSSGGAGSGANKKFEDIVGEPFTEVFNTSSSNSVGSTPVKTSVPKQAKGNKGSVNPELERFLSQLGLRNSESCSDFKVNLTGPKCVKQQWINMGLVQQEIDSSSESEDENEDPGKKEKREKARKERAQGLMLPKPKPPSSAGRDGKDGEDDLGTADSPPSSSSSSDTSVTDVDLD</sequence>
<dbReference type="OrthoDB" id="6437634at2759"/>
<feature type="compositionally biased region" description="Basic and acidic residues" evidence="6">
    <location>
        <begin position="286"/>
        <end position="303"/>
    </location>
</feature>
<feature type="region of interest" description="Disordered" evidence="6">
    <location>
        <begin position="1608"/>
        <end position="1684"/>
    </location>
</feature>
<feature type="compositionally biased region" description="Polar residues" evidence="6">
    <location>
        <begin position="359"/>
        <end position="373"/>
    </location>
</feature>
<keyword evidence="2" id="KW-0677">Repeat</keyword>
<evidence type="ECO:0000256" key="6">
    <source>
        <dbReference type="SAM" id="MobiDB-lite"/>
    </source>
</evidence>